<dbReference type="RefSeq" id="WP_171223431.1">
    <property type="nucleotide sequence ID" value="NZ_CP053085.1"/>
</dbReference>
<reference evidence="3 4" key="1">
    <citation type="submission" date="2020-05" db="EMBL/GenBank/DDBJ databases">
        <title>Complete genome sequence of Gemmatimonas greenlandica TET16.</title>
        <authorList>
            <person name="Zeng Y."/>
        </authorList>
    </citation>
    <scope>NUCLEOTIDE SEQUENCE [LARGE SCALE GENOMIC DNA]</scope>
    <source>
        <strain evidence="3 4">TET16</strain>
    </source>
</reference>
<evidence type="ECO:0000256" key="1">
    <source>
        <dbReference type="SAM" id="MobiDB-lite"/>
    </source>
</evidence>
<evidence type="ECO:0008006" key="5">
    <source>
        <dbReference type="Google" id="ProtNLM"/>
    </source>
</evidence>
<organism evidence="3 4">
    <name type="scientific">Gemmatimonas groenlandica</name>
    <dbReference type="NCBI Taxonomy" id="2732249"/>
    <lineage>
        <taxon>Bacteria</taxon>
        <taxon>Pseudomonadati</taxon>
        <taxon>Gemmatimonadota</taxon>
        <taxon>Gemmatimonadia</taxon>
        <taxon>Gemmatimonadales</taxon>
        <taxon>Gemmatimonadaceae</taxon>
        <taxon>Gemmatimonas</taxon>
    </lineage>
</organism>
<feature type="chain" id="PRO_5026890070" description="Periplasmic heavy metal sensor" evidence="2">
    <location>
        <begin position="23"/>
        <end position="208"/>
    </location>
</feature>
<evidence type="ECO:0000313" key="4">
    <source>
        <dbReference type="Proteomes" id="UP000500938"/>
    </source>
</evidence>
<dbReference type="Proteomes" id="UP000500938">
    <property type="component" value="Chromosome"/>
</dbReference>
<protein>
    <recommendedName>
        <fullName evidence="5">Periplasmic heavy metal sensor</fullName>
    </recommendedName>
</protein>
<keyword evidence="4" id="KW-1185">Reference proteome</keyword>
<evidence type="ECO:0000256" key="2">
    <source>
        <dbReference type="SAM" id="SignalP"/>
    </source>
</evidence>
<evidence type="ECO:0000313" key="3">
    <source>
        <dbReference type="EMBL" id="QJR34003.1"/>
    </source>
</evidence>
<keyword evidence="2" id="KW-0732">Signal</keyword>
<feature type="signal peptide" evidence="2">
    <location>
        <begin position="1"/>
        <end position="22"/>
    </location>
</feature>
<name>A0A6M4IGQ5_9BACT</name>
<feature type="region of interest" description="Disordered" evidence="1">
    <location>
        <begin position="48"/>
        <end position="67"/>
    </location>
</feature>
<dbReference type="EMBL" id="CP053085">
    <property type="protein sequence ID" value="QJR34003.1"/>
    <property type="molecule type" value="Genomic_DNA"/>
</dbReference>
<feature type="compositionally biased region" description="Gly residues" evidence="1">
    <location>
        <begin position="48"/>
        <end position="65"/>
    </location>
</feature>
<accession>A0A6M4IGQ5</accession>
<gene>
    <name evidence="3" type="ORF">HKW67_07450</name>
</gene>
<dbReference type="AlphaFoldDB" id="A0A6M4IGQ5"/>
<sequence>MAALRSRFGLSLALALSLQAFAPMALPAQMGGIGGGVGGGGMGGGAGGRGGGMGARGGRGMGGGMKSPAAMARERLEQADPLEFLLDRKKPLELTKPQQESFKTLRKEMQRMQAPLFKDLETLFGDMPRREVPRGGGRGDSGTPSGGAPDTVRAVIGTLSDIQDSYRDRAREQLTPIQRTRADSLQQIMLAKARERFEKEREQRRERR</sequence>
<proteinExistence type="predicted"/>
<dbReference type="KEGG" id="ggr:HKW67_07450"/>
<feature type="region of interest" description="Disordered" evidence="1">
    <location>
        <begin position="127"/>
        <end position="152"/>
    </location>
</feature>